<comment type="subcellular location">
    <subcellularLocation>
        <location evidence="1 8">Membrane</location>
        <topology evidence="1 8">Multi-pass membrane protein</topology>
    </subcellularLocation>
</comment>
<feature type="transmembrane region" description="Helical" evidence="8">
    <location>
        <begin position="138"/>
        <end position="160"/>
    </location>
</feature>
<dbReference type="PANTHER" id="PTHR23137:SF6">
    <property type="entry name" value="VESICLE TRANSPORT PROTEIN"/>
    <property type="match status" value="1"/>
</dbReference>
<evidence type="ECO:0000313" key="9">
    <source>
        <dbReference type="EMBL" id="CAI2382555.1"/>
    </source>
</evidence>
<proteinExistence type="inferred from homology"/>
<dbReference type="PANTHER" id="PTHR23137">
    <property type="entry name" value="VESICLE TRANSPORT PROTEIN-RELATED"/>
    <property type="match status" value="1"/>
</dbReference>
<evidence type="ECO:0000256" key="5">
    <source>
        <dbReference type="ARBA" id="ARBA00022989"/>
    </source>
</evidence>
<dbReference type="InterPro" id="IPR011691">
    <property type="entry name" value="Vesicle_transpt_SFT2"/>
</dbReference>
<keyword evidence="3 8" id="KW-0812">Transmembrane</keyword>
<comment type="similarity">
    <text evidence="7 8">Belongs to the SFT2 family.</text>
</comment>
<evidence type="ECO:0000256" key="1">
    <source>
        <dbReference type="ARBA" id="ARBA00004141"/>
    </source>
</evidence>
<accession>A0AAD1Y286</accession>
<dbReference type="InterPro" id="IPR007305">
    <property type="entry name" value="Vesicle_transpt_Got1/SFT2"/>
</dbReference>
<dbReference type="GO" id="GO:0016020">
    <property type="term" value="C:membrane"/>
    <property type="evidence" value="ECO:0007669"/>
    <property type="project" value="UniProtKB-SubCell"/>
</dbReference>
<keyword evidence="2 8" id="KW-0813">Transport</keyword>
<feature type="transmembrane region" description="Helical" evidence="8">
    <location>
        <begin position="78"/>
        <end position="100"/>
    </location>
</feature>
<sequence>MSDLEARGTDLGESLAEGDAKTMGQDAINDQIGKNSLFPSLTLKKRVIGFAILACVGIICGLLSSSVLITSLTSAFKFAIPFTISTICLVVSTFFFVGPMSQIKTMFHKTRWITSLVLLIAFGMTLISGLFIQEGWMVLIFVVIEIGAFIWYTLSYIPYARTTIINFVKRGCKKS</sequence>
<evidence type="ECO:0000313" key="10">
    <source>
        <dbReference type="Proteomes" id="UP001295684"/>
    </source>
</evidence>
<keyword evidence="10" id="KW-1185">Reference proteome</keyword>
<dbReference type="GO" id="GO:0015031">
    <property type="term" value="P:protein transport"/>
    <property type="evidence" value="ECO:0007669"/>
    <property type="project" value="UniProtKB-KW"/>
</dbReference>
<organism evidence="9 10">
    <name type="scientific">Euplotes crassus</name>
    <dbReference type="NCBI Taxonomy" id="5936"/>
    <lineage>
        <taxon>Eukaryota</taxon>
        <taxon>Sar</taxon>
        <taxon>Alveolata</taxon>
        <taxon>Ciliophora</taxon>
        <taxon>Intramacronucleata</taxon>
        <taxon>Spirotrichea</taxon>
        <taxon>Hypotrichia</taxon>
        <taxon>Euplotida</taxon>
        <taxon>Euplotidae</taxon>
        <taxon>Moneuplotes</taxon>
    </lineage>
</organism>
<comment type="function">
    <text evidence="8">May be involved in fusion of retrograde transport vesicles derived from an endocytic compartment with the Golgi complex.</text>
</comment>
<dbReference type="GO" id="GO:0012505">
    <property type="term" value="C:endomembrane system"/>
    <property type="evidence" value="ECO:0007669"/>
    <property type="project" value="UniProtKB-ARBA"/>
</dbReference>
<evidence type="ECO:0000256" key="6">
    <source>
        <dbReference type="ARBA" id="ARBA00023136"/>
    </source>
</evidence>
<evidence type="ECO:0000256" key="8">
    <source>
        <dbReference type="RuleBase" id="RU363111"/>
    </source>
</evidence>
<feature type="transmembrane region" description="Helical" evidence="8">
    <location>
        <begin position="47"/>
        <end position="72"/>
    </location>
</feature>
<dbReference type="GO" id="GO:0005737">
    <property type="term" value="C:cytoplasm"/>
    <property type="evidence" value="ECO:0007669"/>
    <property type="project" value="UniProtKB-ARBA"/>
</dbReference>
<protein>
    <recommendedName>
        <fullName evidence="8">Vesicle transport protein</fullName>
    </recommendedName>
</protein>
<evidence type="ECO:0000256" key="3">
    <source>
        <dbReference type="ARBA" id="ARBA00022692"/>
    </source>
</evidence>
<feature type="transmembrane region" description="Helical" evidence="8">
    <location>
        <begin position="112"/>
        <end position="132"/>
    </location>
</feature>
<name>A0AAD1Y286_EUPCR</name>
<keyword evidence="6 8" id="KW-0472">Membrane</keyword>
<reference evidence="9" key="1">
    <citation type="submission" date="2023-07" db="EMBL/GenBank/DDBJ databases">
        <authorList>
            <consortium name="AG Swart"/>
            <person name="Singh M."/>
            <person name="Singh A."/>
            <person name="Seah K."/>
            <person name="Emmerich C."/>
        </authorList>
    </citation>
    <scope>NUCLEOTIDE SEQUENCE</scope>
    <source>
        <strain evidence="9">DP1</strain>
    </source>
</reference>
<comment type="caution">
    <text evidence="9">The sequence shown here is derived from an EMBL/GenBank/DDBJ whole genome shotgun (WGS) entry which is preliminary data.</text>
</comment>
<keyword evidence="5 8" id="KW-1133">Transmembrane helix</keyword>
<evidence type="ECO:0000256" key="7">
    <source>
        <dbReference type="ARBA" id="ARBA00025800"/>
    </source>
</evidence>
<evidence type="ECO:0000256" key="4">
    <source>
        <dbReference type="ARBA" id="ARBA00022927"/>
    </source>
</evidence>
<keyword evidence="4 8" id="KW-0653">Protein transport</keyword>
<dbReference type="Pfam" id="PF04178">
    <property type="entry name" value="Got1"/>
    <property type="match status" value="1"/>
</dbReference>
<gene>
    <name evidence="9" type="ORF">ECRASSUSDP1_LOCUS24032</name>
</gene>
<evidence type="ECO:0000256" key="2">
    <source>
        <dbReference type="ARBA" id="ARBA00022448"/>
    </source>
</evidence>
<dbReference type="GO" id="GO:0016192">
    <property type="term" value="P:vesicle-mediated transport"/>
    <property type="evidence" value="ECO:0007669"/>
    <property type="project" value="InterPro"/>
</dbReference>
<dbReference type="EMBL" id="CAMPGE010024741">
    <property type="protein sequence ID" value="CAI2382555.1"/>
    <property type="molecule type" value="Genomic_DNA"/>
</dbReference>
<dbReference type="Proteomes" id="UP001295684">
    <property type="component" value="Unassembled WGS sequence"/>
</dbReference>
<dbReference type="AlphaFoldDB" id="A0AAD1Y286"/>